<proteinExistence type="predicted"/>
<comment type="caution">
    <text evidence="1">The sequence shown here is derived from an EMBL/GenBank/DDBJ whole genome shotgun (WGS) entry which is preliminary data.</text>
</comment>
<gene>
    <name evidence="1" type="ORF">ISU07_18470</name>
</gene>
<organism evidence="1 2">
    <name type="scientific">Nocardioides islandensis</name>
    <dbReference type="NCBI Taxonomy" id="433663"/>
    <lineage>
        <taxon>Bacteria</taxon>
        <taxon>Bacillati</taxon>
        <taxon>Actinomycetota</taxon>
        <taxon>Actinomycetes</taxon>
        <taxon>Propionibacteriales</taxon>
        <taxon>Nocardioidaceae</taxon>
        <taxon>Nocardioides</taxon>
    </lineage>
</organism>
<dbReference type="RefSeq" id="WP_194708309.1">
    <property type="nucleotide sequence ID" value="NZ_JADKPN010000013.1"/>
</dbReference>
<dbReference type="SUPFAM" id="SSF55961">
    <property type="entry name" value="Bet v1-like"/>
    <property type="match status" value="1"/>
</dbReference>
<evidence type="ECO:0008006" key="3">
    <source>
        <dbReference type="Google" id="ProtNLM"/>
    </source>
</evidence>
<reference evidence="1" key="1">
    <citation type="submission" date="2020-11" db="EMBL/GenBank/DDBJ databases">
        <title>Nocardioides sp. nov., isolated from Soil of Cynanchum wilfordii Hemsley rhizosphere.</title>
        <authorList>
            <person name="Lee J.-S."/>
            <person name="Suh M.K."/>
            <person name="Kim J.-S."/>
        </authorList>
    </citation>
    <scope>NUCLEOTIDE SEQUENCE</scope>
    <source>
        <strain evidence="1">KCTC 19275</strain>
    </source>
</reference>
<name>A0A930YM02_9ACTN</name>
<sequence length="182" mass="20299">MSGPFDVVAPTDAERARTLPGDDRVHADVQMDRAFDLPAKPSDVWPWLVQLGKGRAGWYLPRSAERFVPPSRRAVRRLVPDLQHLRVGETIPDWGGRRATLTLAAMDRDRYLLHTSRRGTVDVTWAVVLTPAGRGGTRVQSRVRLGPVRRRWLAEHAGGPLDLVTILGLAHGLRERLEEQAG</sequence>
<protein>
    <recommendedName>
        <fullName evidence="3">SRPBCC family protein</fullName>
    </recommendedName>
</protein>
<accession>A0A930YM02</accession>
<evidence type="ECO:0000313" key="2">
    <source>
        <dbReference type="Proteomes" id="UP000640489"/>
    </source>
</evidence>
<evidence type="ECO:0000313" key="1">
    <source>
        <dbReference type="EMBL" id="MBF4765120.1"/>
    </source>
</evidence>
<dbReference type="Proteomes" id="UP000640489">
    <property type="component" value="Unassembled WGS sequence"/>
</dbReference>
<dbReference type="AlphaFoldDB" id="A0A930YM02"/>
<dbReference type="EMBL" id="JADKPN010000013">
    <property type="protein sequence ID" value="MBF4765120.1"/>
    <property type="molecule type" value="Genomic_DNA"/>
</dbReference>
<keyword evidence="2" id="KW-1185">Reference proteome</keyword>